<comment type="caution">
    <text evidence="1">The sequence shown here is derived from an EMBL/GenBank/DDBJ whole genome shotgun (WGS) entry which is preliminary data.</text>
</comment>
<dbReference type="InterPro" id="IPR002698">
    <property type="entry name" value="FTHF_cligase"/>
</dbReference>
<dbReference type="SUPFAM" id="SSF100950">
    <property type="entry name" value="NagB/RpiA/CoA transferase-like"/>
    <property type="match status" value="1"/>
</dbReference>
<reference evidence="1" key="1">
    <citation type="journal article" date="2020" name="mSystems">
        <title>Genome- and Community-Level Interaction Insights into Carbon Utilization and Element Cycling Functions of Hydrothermarchaeota in Hydrothermal Sediment.</title>
        <authorList>
            <person name="Zhou Z."/>
            <person name="Liu Y."/>
            <person name="Xu W."/>
            <person name="Pan J."/>
            <person name="Luo Z.H."/>
            <person name="Li M."/>
        </authorList>
    </citation>
    <scope>NUCLEOTIDE SEQUENCE [LARGE SCALE GENOMIC DNA]</scope>
    <source>
        <strain evidence="1">SpSt-456</strain>
    </source>
</reference>
<dbReference type="InterPro" id="IPR037171">
    <property type="entry name" value="NagB/RpiA_transferase-like"/>
</dbReference>
<dbReference type="InterPro" id="IPR024185">
    <property type="entry name" value="FTHF_cligase-like_sf"/>
</dbReference>
<gene>
    <name evidence="1" type="ORF">ENS06_12590</name>
</gene>
<dbReference type="AlphaFoldDB" id="A0A832A5S9"/>
<dbReference type="PANTHER" id="PTHR13017">
    <property type="entry name" value="5-FORMYLTETRAHYDROFOLATE CYCLO-LIGASE-RELATED"/>
    <property type="match status" value="1"/>
</dbReference>
<evidence type="ECO:0000313" key="1">
    <source>
        <dbReference type="EMBL" id="HFK98142.1"/>
    </source>
</evidence>
<name>A0A832A5S9_9BACT</name>
<dbReference type="Gene3D" id="3.40.50.10420">
    <property type="entry name" value="NagB/RpiA/CoA transferase-like"/>
    <property type="match status" value="1"/>
</dbReference>
<dbReference type="Pfam" id="PF01812">
    <property type="entry name" value="5-FTHF_cyc-lig"/>
    <property type="match status" value="1"/>
</dbReference>
<accession>A0A832A5S9</accession>
<dbReference type="PANTHER" id="PTHR13017:SF0">
    <property type="entry name" value="METHENYLTETRAHYDROFOLATE SYNTHASE DOMAIN-CONTAINING PROTEIN"/>
    <property type="match status" value="1"/>
</dbReference>
<sequence>MEDRIVEAVKGELRERLRSTSPVEASWDPEPSDAGKIAERLRRLGAYRGARCVMVPPTAFYRQTALNILLDGKKLVYASPGMHKGFFGVDPAKIPPAQKAAAASFRTPNPYARKVAHRSGEKRRLDLIVVPCVAAARDGGRLGDGSGRVDLQLACLNALGWIHDETIVVGVVSPERIMETIPMKSTDIHLHWILTARSLLKTTWTEPPRPSIVWDRLDDKAVRRNDVLFFLRGEKNASFSCGVS</sequence>
<proteinExistence type="predicted"/>
<dbReference type="EMBL" id="DSTK01000037">
    <property type="protein sequence ID" value="HFK98142.1"/>
    <property type="molecule type" value="Genomic_DNA"/>
</dbReference>
<organism evidence="1">
    <name type="scientific">Desulfacinum infernum</name>
    <dbReference type="NCBI Taxonomy" id="35837"/>
    <lineage>
        <taxon>Bacteria</taxon>
        <taxon>Pseudomonadati</taxon>
        <taxon>Thermodesulfobacteriota</taxon>
        <taxon>Syntrophobacteria</taxon>
        <taxon>Syntrophobacterales</taxon>
        <taxon>Syntrophobacteraceae</taxon>
        <taxon>Desulfacinum</taxon>
    </lineage>
</organism>
<evidence type="ECO:0008006" key="2">
    <source>
        <dbReference type="Google" id="ProtNLM"/>
    </source>
</evidence>
<protein>
    <recommendedName>
        <fullName evidence="2">5-formyltetrahydrofolate cyclo-ligase</fullName>
    </recommendedName>
</protein>
<dbReference type="GO" id="GO:0005737">
    <property type="term" value="C:cytoplasm"/>
    <property type="evidence" value="ECO:0007669"/>
    <property type="project" value="TreeGrafter"/>
</dbReference>